<sequence>MLKNAVARMMLYLIDHAAFVEGSLSRGKTEVAQMCRARYRLLSATISLDGGQKEERDDGVAVVGNRTACDERKNYP</sequence>
<dbReference type="AlphaFoldDB" id="A0A6A6FET2"/>
<protein>
    <submittedName>
        <fullName evidence="1">Uncharacterized protein</fullName>
    </submittedName>
</protein>
<organism evidence="1 2">
    <name type="scientific">Cercospora zeae-maydis SCOH1-5</name>
    <dbReference type="NCBI Taxonomy" id="717836"/>
    <lineage>
        <taxon>Eukaryota</taxon>
        <taxon>Fungi</taxon>
        <taxon>Dikarya</taxon>
        <taxon>Ascomycota</taxon>
        <taxon>Pezizomycotina</taxon>
        <taxon>Dothideomycetes</taxon>
        <taxon>Dothideomycetidae</taxon>
        <taxon>Mycosphaerellales</taxon>
        <taxon>Mycosphaerellaceae</taxon>
        <taxon>Cercospora</taxon>
    </lineage>
</organism>
<dbReference type="Proteomes" id="UP000799539">
    <property type="component" value="Unassembled WGS sequence"/>
</dbReference>
<name>A0A6A6FET2_9PEZI</name>
<dbReference type="EMBL" id="ML992674">
    <property type="protein sequence ID" value="KAF2211873.1"/>
    <property type="molecule type" value="Genomic_DNA"/>
</dbReference>
<reference evidence="1" key="1">
    <citation type="journal article" date="2020" name="Stud. Mycol.">
        <title>101 Dothideomycetes genomes: a test case for predicting lifestyles and emergence of pathogens.</title>
        <authorList>
            <person name="Haridas S."/>
            <person name="Albert R."/>
            <person name="Binder M."/>
            <person name="Bloem J."/>
            <person name="Labutti K."/>
            <person name="Salamov A."/>
            <person name="Andreopoulos B."/>
            <person name="Baker S."/>
            <person name="Barry K."/>
            <person name="Bills G."/>
            <person name="Bluhm B."/>
            <person name="Cannon C."/>
            <person name="Castanera R."/>
            <person name="Culley D."/>
            <person name="Daum C."/>
            <person name="Ezra D."/>
            <person name="Gonzalez J."/>
            <person name="Henrissat B."/>
            <person name="Kuo A."/>
            <person name="Liang C."/>
            <person name="Lipzen A."/>
            <person name="Lutzoni F."/>
            <person name="Magnuson J."/>
            <person name="Mondo S."/>
            <person name="Nolan M."/>
            <person name="Ohm R."/>
            <person name="Pangilinan J."/>
            <person name="Park H.-J."/>
            <person name="Ramirez L."/>
            <person name="Alfaro M."/>
            <person name="Sun H."/>
            <person name="Tritt A."/>
            <person name="Yoshinaga Y."/>
            <person name="Zwiers L.-H."/>
            <person name="Turgeon B."/>
            <person name="Goodwin S."/>
            <person name="Spatafora J."/>
            <person name="Crous P."/>
            <person name="Grigoriev I."/>
        </authorList>
    </citation>
    <scope>NUCLEOTIDE SEQUENCE</scope>
    <source>
        <strain evidence="1">SCOH1-5</strain>
    </source>
</reference>
<accession>A0A6A6FET2</accession>
<evidence type="ECO:0000313" key="2">
    <source>
        <dbReference type="Proteomes" id="UP000799539"/>
    </source>
</evidence>
<keyword evidence="2" id="KW-1185">Reference proteome</keyword>
<evidence type="ECO:0000313" key="1">
    <source>
        <dbReference type="EMBL" id="KAF2211873.1"/>
    </source>
</evidence>
<gene>
    <name evidence="1" type="ORF">CERZMDRAFT_112189</name>
</gene>
<proteinExistence type="predicted"/>